<evidence type="ECO:0000256" key="1">
    <source>
        <dbReference type="ARBA" id="ARBA00006019"/>
    </source>
</evidence>
<comment type="similarity">
    <text evidence="1">Belongs to the cullin family.</text>
</comment>
<dbReference type="InterPro" id="IPR016159">
    <property type="entry name" value="Cullin_repeat-like_dom_sf"/>
</dbReference>
<dbReference type="Proteomes" id="UP000006882">
    <property type="component" value="Chromosome G5"/>
</dbReference>
<dbReference type="GO" id="GO:0016567">
    <property type="term" value="P:protein ubiquitination"/>
    <property type="evidence" value="ECO:0000318"/>
    <property type="project" value="GO_Central"/>
</dbReference>
<reference evidence="3" key="2">
    <citation type="submission" date="2016-12" db="EMBL/GenBank/DDBJ databases">
        <title>WGS assembly of Prunus persica.</title>
        <authorList>
            <person name="Verde I."/>
            <person name="Jenkins J."/>
            <person name="Dondini L."/>
            <person name="Micali S."/>
            <person name="Pagliarani G."/>
            <person name="Vendramin E."/>
            <person name="Paris R."/>
            <person name="Aramini V."/>
            <person name="Gazza L."/>
            <person name="Rossini L."/>
            <person name="Bassi D."/>
            <person name="Troggio M."/>
            <person name="Shu S."/>
            <person name="Grimwood J.H."/>
            <person name="Tartarini S."/>
            <person name="Dettori M.T."/>
            <person name="Schmutz J."/>
        </authorList>
    </citation>
    <scope>NUCLEOTIDE SEQUENCE</scope>
</reference>
<accession>A0A251P4D6</accession>
<dbReference type="Pfam" id="PF00888">
    <property type="entry name" value="Cullin"/>
    <property type="match status" value="1"/>
</dbReference>
<dbReference type="GO" id="GO:0031461">
    <property type="term" value="C:cullin-RING ubiquitin ligase complex"/>
    <property type="evidence" value="ECO:0000318"/>
    <property type="project" value="GO_Central"/>
</dbReference>
<reference evidence="3 4" key="1">
    <citation type="journal article" date="2013" name="Nat. Genet.">
        <title>The high-quality draft genome of peach (Prunus persica) identifies unique patterns of genetic diversity, domestication and genome evolution.</title>
        <authorList>
            <consortium name="International Peach Genome Initiative"/>
            <person name="Verde I."/>
            <person name="Abbott A.G."/>
            <person name="Scalabrin S."/>
            <person name="Jung S."/>
            <person name="Shu S."/>
            <person name="Marroni F."/>
            <person name="Zhebentyayeva T."/>
            <person name="Dettori M.T."/>
            <person name="Grimwood J."/>
            <person name="Cattonaro F."/>
            <person name="Zuccolo A."/>
            <person name="Rossini L."/>
            <person name="Jenkins J."/>
            <person name="Vendramin E."/>
            <person name="Meisel L.A."/>
            <person name="Decroocq V."/>
            <person name="Sosinski B."/>
            <person name="Prochnik S."/>
            <person name="Mitros T."/>
            <person name="Policriti A."/>
            <person name="Cipriani G."/>
            <person name="Dondini L."/>
            <person name="Ficklin S."/>
            <person name="Goodstein D.M."/>
            <person name="Xuan P."/>
            <person name="Del Fabbro C."/>
            <person name="Aramini V."/>
            <person name="Copetti D."/>
            <person name="Gonzalez S."/>
            <person name="Horner D.S."/>
            <person name="Falchi R."/>
            <person name="Lucas S."/>
            <person name="Mica E."/>
            <person name="Maldonado J."/>
            <person name="Lazzari B."/>
            <person name="Bielenberg D."/>
            <person name="Pirona R."/>
            <person name="Miculan M."/>
            <person name="Barakat A."/>
            <person name="Testolin R."/>
            <person name="Stella A."/>
            <person name="Tartarini S."/>
            <person name="Tonutti P."/>
            <person name="Arus P."/>
            <person name="Orellana A."/>
            <person name="Wells C."/>
            <person name="Main D."/>
            <person name="Vizzotto G."/>
            <person name="Silva H."/>
            <person name="Salamini F."/>
            <person name="Schmutz J."/>
            <person name="Morgante M."/>
            <person name="Rokhsar D.S."/>
        </authorList>
    </citation>
    <scope>NUCLEOTIDE SEQUENCE [LARGE SCALE GENOMIC DNA]</scope>
    <source>
        <strain evidence="4">cv. Nemared</strain>
    </source>
</reference>
<dbReference type="GO" id="GO:0031625">
    <property type="term" value="F:ubiquitin protein ligase binding"/>
    <property type="evidence" value="ECO:0000318"/>
    <property type="project" value="GO_Central"/>
</dbReference>
<dbReference type="InterPro" id="IPR001373">
    <property type="entry name" value="Cullin_N"/>
</dbReference>
<evidence type="ECO:0000313" key="3">
    <source>
        <dbReference type="EMBL" id="ONI06477.1"/>
    </source>
</evidence>
<dbReference type="GO" id="GO:0006511">
    <property type="term" value="P:ubiquitin-dependent protein catabolic process"/>
    <property type="evidence" value="ECO:0007669"/>
    <property type="project" value="InterPro"/>
</dbReference>
<gene>
    <name evidence="3" type="ORF">PRUPE_5G063200</name>
</gene>
<dbReference type="OrthoDB" id="27073at2759"/>
<dbReference type="FunFam" id="1.20.1310.10:FF:000001">
    <property type="entry name" value="Cullin 3"/>
    <property type="match status" value="1"/>
</dbReference>
<protein>
    <recommendedName>
        <fullName evidence="2">Cullin N-terminal domain-containing protein</fullName>
    </recommendedName>
</protein>
<dbReference type="FunFam" id="1.20.1310.10:FF:000021">
    <property type="entry name" value="Cullin-1, putative"/>
    <property type="match status" value="1"/>
</dbReference>
<sequence length="319" mass="37863">MGYQFIEWDQGWDYIQKGITKLKRIVQGLSEPQFNSEEYMRLYTTIYNMCIQKHPHNYSRQLYDKYRETFEEYITSTVLPSVIEKHGECMLQEFVKCWENHKIMIRWLSRFFSFLDDYYIAQNHASHPGLNEVGLNCFRNMVYQKVNANVRFSVLVLIGKEREGEQIDRALLKNVIDIFVEIGMGHMDAYENDFEGYMLIDTRDYYSHKASIWIWEDTYTNYMLKAEECLRRERDRVSHYLHPSSEKKLVENVKHWLVVVNVTQLIEKKHSESGCSAWLTVDNVEELSRKFIANVILEQEVPAQGSTLVQQAEDAAMQE</sequence>
<dbReference type="SMR" id="A0A251P4D6"/>
<dbReference type="Gramene" id="ONI06477">
    <property type="protein sequence ID" value="ONI06477"/>
    <property type="gene ID" value="PRUPE_5G063200"/>
</dbReference>
<dbReference type="AlphaFoldDB" id="A0A251P4D6"/>
<keyword evidence="4" id="KW-1185">Reference proteome</keyword>
<feature type="domain" description="Cullin N-terminal" evidence="2">
    <location>
        <begin position="21"/>
        <end position="289"/>
    </location>
</feature>
<dbReference type="SUPFAM" id="SSF74788">
    <property type="entry name" value="Cullin repeat-like"/>
    <property type="match status" value="1"/>
</dbReference>
<dbReference type="EMBL" id="CM007655">
    <property type="protein sequence ID" value="ONI06478.1"/>
    <property type="molecule type" value="Genomic_DNA"/>
</dbReference>
<dbReference type="eggNOG" id="KOG2166">
    <property type="taxonomic scope" value="Eukaryota"/>
</dbReference>
<name>A0A251P4D6_PRUPE</name>
<dbReference type="PANTHER" id="PTHR11932">
    <property type="entry name" value="CULLIN"/>
    <property type="match status" value="1"/>
</dbReference>
<evidence type="ECO:0000313" key="4">
    <source>
        <dbReference type="Proteomes" id="UP000006882"/>
    </source>
</evidence>
<dbReference type="STRING" id="3760.A0A251P4D6"/>
<dbReference type="Gramene" id="ONI06478">
    <property type="protein sequence ID" value="ONI06478"/>
    <property type="gene ID" value="PRUPE_5G063200"/>
</dbReference>
<proteinExistence type="inferred from homology"/>
<dbReference type="EMBL" id="CM007655">
    <property type="protein sequence ID" value="ONI06477.1"/>
    <property type="molecule type" value="Genomic_DNA"/>
</dbReference>
<organism evidence="3 4">
    <name type="scientific">Prunus persica</name>
    <name type="common">Peach</name>
    <name type="synonym">Amygdalus persica</name>
    <dbReference type="NCBI Taxonomy" id="3760"/>
    <lineage>
        <taxon>Eukaryota</taxon>
        <taxon>Viridiplantae</taxon>
        <taxon>Streptophyta</taxon>
        <taxon>Embryophyta</taxon>
        <taxon>Tracheophyta</taxon>
        <taxon>Spermatophyta</taxon>
        <taxon>Magnoliopsida</taxon>
        <taxon>eudicotyledons</taxon>
        <taxon>Gunneridae</taxon>
        <taxon>Pentapetalae</taxon>
        <taxon>rosids</taxon>
        <taxon>fabids</taxon>
        <taxon>Rosales</taxon>
        <taxon>Rosaceae</taxon>
        <taxon>Amygdaloideae</taxon>
        <taxon>Amygdaleae</taxon>
        <taxon>Prunus</taxon>
    </lineage>
</organism>
<evidence type="ECO:0000259" key="2">
    <source>
        <dbReference type="Pfam" id="PF00888"/>
    </source>
</evidence>
<dbReference type="InterPro" id="IPR045093">
    <property type="entry name" value="Cullin"/>
</dbReference>
<dbReference type="Gene3D" id="1.20.1310.10">
    <property type="entry name" value="Cullin Repeats"/>
    <property type="match status" value="2"/>
</dbReference>